<protein>
    <submittedName>
        <fullName evidence="4">Uncharacterized protein</fullName>
    </submittedName>
</protein>
<gene>
    <name evidence="4" type="ORF">ECRASSUSDP1_LOCUS24202</name>
</gene>
<keyword evidence="2" id="KW-0131">Cell cycle</keyword>
<evidence type="ECO:0000313" key="5">
    <source>
        <dbReference type="Proteomes" id="UP001295684"/>
    </source>
</evidence>
<feature type="region of interest" description="Disordered" evidence="3">
    <location>
        <begin position="690"/>
        <end position="716"/>
    </location>
</feature>
<evidence type="ECO:0000256" key="1">
    <source>
        <dbReference type="ARBA" id="ARBA00006180"/>
    </source>
</evidence>
<dbReference type="Pfam" id="PF04499">
    <property type="entry name" value="SAPS"/>
    <property type="match status" value="1"/>
</dbReference>
<dbReference type="InterPro" id="IPR007587">
    <property type="entry name" value="SAPS"/>
</dbReference>
<feature type="compositionally biased region" description="Basic and acidic residues" evidence="3">
    <location>
        <begin position="698"/>
        <end position="712"/>
    </location>
</feature>
<comment type="caution">
    <text evidence="4">The sequence shown here is derived from an EMBL/GenBank/DDBJ whole genome shotgun (WGS) entry which is preliminary data.</text>
</comment>
<feature type="region of interest" description="Disordered" evidence="3">
    <location>
        <begin position="111"/>
        <end position="307"/>
    </location>
</feature>
<dbReference type="AlphaFoldDB" id="A0AAD2D6Q2"/>
<feature type="compositionally biased region" description="Acidic residues" evidence="3">
    <location>
        <begin position="112"/>
        <end position="125"/>
    </location>
</feature>
<dbReference type="EMBL" id="CAMPGE010024910">
    <property type="protein sequence ID" value="CAI2382717.1"/>
    <property type="molecule type" value="Genomic_DNA"/>
</dbReference>
<evidence type="ECO:0000256" key="2">
    <source>
        <dbReference type="ARBA" id="ARBA00023306"/>
    </source>
</evidence>
<feature type="compositionally biased region" description="Acidic residues" evidence="3">
    <location>
        <begin position="142"/>
        <end position="158"/>
    </location>
</feature>
<feature type="compositionally biased region" description="Basic and acidic residues" evidence="3">
    <location>
        <begin position="126"/>
        <end position="141"/>
    </location>
</feature>
<keyword evidence="5" id="KW-1185">Reference proteome</keyword>
<feature type="compositionally biased region" description="Basic and acidic residues" evidence="3">
    <location>
        <begin position="223"/>
        <end position="243"/>
    </location>
</feature>
<evidence type="ECO:0000313" key="4">
    <source>
        <dbReference type="EMBL" id="CAI2382717.1"/>
    </source>
</evidence>
<dbReference type="GO" id="GO:0019903">
    <property type="term" value="F:protein phosphatase binding"/>
    <property type="evidence" value="ECO:0007669"/>
    <property type="project" value="InterPro"/>
</dbReference>
<sequence>MLSFGQLFGSNFWSSFKQQPSESIENLLKQPECKLEELLDDGDLLQECKNGNKNLIKYLDREKVKQLIDLITVMPETDEHNRGHKYPFVANEVFNCDMQQILDKFFISPADDVPEEEPDEQAEAEDGNKSDQGYEKDHDDSGSDSEEGDFTNEGEEEDHDKKDTTTKDDESPEETHSEEKTDTPIEDKDQKEESAEETPKEEEKKDSENESSSPSTEAAIQPEDTKEEGKEADKEESAPKDSQEAASPPTTVEKDDEKKAEETPEKVEGSTEASAEAPKSETEEEEKTDDASTHVSEAQSETVPAEPLSTNKYDLLDYLNNFIDTEDVLNDVLSGYFARLLAVLIQKKSDDIATYYFKNEELLYRFAYHSYSKSITDTIIKILDIPSTKIELEEQEITRVRKEFIRRLLGRLGDHENTECFEYSLNIFQIFNELTFKKAYYPLLIEQEFTNTLKEILLNPQTPECNANASVRILNVLISHLRNEISASNNIQTTPHTFMDDNDEVVLEDNDSKDQEQSQSVEEQLTNHPLVEFFKSQVINHLVNELDKEPETKHIDFQYGENQPILGKKRLACINLLESLVELDEQSLRERILETDFYKKLFDLFLQFKNNTFLHLHLDNIFNRILKDSNTTTDKKVAFLEKLGIFEKLPEFWSENKAFVFPSQREFRHGYLAFTTRFANILRDLSAQSDQSTTAEVENDKPEEQTPVEEVKASPLQQKLDKQSWIDFVTNDVKVYNELNAINLANRGSTRKDSDDFDEIDDDDEFKNALKRDDLDDDDEKHEEFSSNRTSVRQTLQEYDADKAREEHENDYLGDTIEKDDDEDNLFSGLNSRADLDDDSDEDKPIGGDYNDSSDDDSENEKEDVSENSGYYDNSYWGVNDQYSIEDLLQE</sequence>
<feature type="compositionally biased region" description="Acidic residues" evidence="3">
    <location>
        <begin position="852"/>
        <end position="866"/>
    </location>
</feature>
<feature type="region of interest" description="Disordered" evidence="3">
    <location>
        <begin position="768"/>
        <end position="879"/>
    </location>
</feature>
<feature type="compositionally biased region" description="Basic and acidic residues" evidence="3">
    <location>
        <begin position="800"/>
        <end position="811"/>
    </location>
</feature>
<dbReference type="PANTHER" id="PTHR12634:SF8">
    <property type="entry name" value="FIERY MOUNTAIN, ISOFORM D"/>
    <property type="match status" value="1"/>
</dbReference>
<reference evidence="4" key="1">
    <citation type="submission" date="2023-07" db="EMBL/GenBank/DDBJ databases">
        <authorList>
            <consortium name="AG Swart"/>
            <person name="Singh M."/>
            <person name="Singh A."/>
            <person name="Seah K."/>
            <person name="Emmerich C."/>
        </authorList>
    </citation>
    <scope>NUCLEOTIDE SEQUENCE</scope>
    <source>
        <strain evidence="4">DP1</strain>
    </source>
</reference>
<feature type="compositionally biased region" description="Basic and acidic residues" evidence="3">
    <location>
        <begin position="159"/>
        <end position="208"/>
    </location>
</feature>
<organism evidence="4 5">
    <name type="scientific">Euplotes crassus</name>
    <dbReference type="NCBI Taxonomy" id="5936"/>
    <lineage>
        <taxon>Eukaryota</taxon>
        <taxon>Sar</taxon>
        <taxon>Alveolata</taxon>
        <taxon>Ciliophora</taxon>
        <taxon>Intramacronucleata</taxon>
        <taxon>Spirotrichea</taxon>
        <taxon>Hypotrichia</taxon>
        <taxon>Euplotida</taxon>
        <taxon>Euplotidae</taxon>
        <taxon>Moneuplotes</taxon>
    </lineage>
</organism>
<accession>A0AAD2D6Q2</accession>
<name>A0AAD2D6Q2_EUPCR</name>
<feature type="compositionally biased region" description="Polar residues" evidence="3">
    <location>
        <begin position="787"/>
        <end position="797"/>
    </location>
</feature>
<evidence type="ECO:0000256" key="3">
    <source>
        <dbReference type="SAM" id="MobiDB-lite"/>
    </source>
</evidence>
<feature type="compositionally biased region" description="Basic and acidic residues" evidence="3">
    <location>
        <begin position="252"/>
        <end position="269"/>
    </location>
</feature>
<dbReference type="Proteomes" id="UP001295684">
    <property type="component" value="Unassembled WGS sequence"/>
</dbReference>
<feature type="compositionally biased region" description="Polar residues" evidence="3">
    <location>
        <begin position="294"/>
        <end position="307"/>
    </location>
</feature>
<comment type="similarity">
    <text evidence="1">Belongs to the SAPS family.</text>
</comment>
<dbReference type="PANTHER" id="PTHR12634">
    <property type="entry name" value="SIT4 YEAST -ASSOCIATING PROTEIN-RELATED"/>
    <property type="match status" value="1"/>
</dbReference>
<proteinExistence type="inferred from homology"/>
<dbReference type="GO" id="GO:0019888">
    <property type="term" value="F:protein phosphatase regulator activity"/>
    <property type="evidence" value="ECO:0007669"/>
    <property type="project" value="TreeGrafter"/>
</dbReference>